<comment type="caution">
    <text evidence="4">The sequence shown here is derived from an EMBL/GenBank/DDBJ whole genome shotgun (WGS) entry which is preliminary data.</text>
</comment>
<evidence type="ECO:0000256" key="2">
    <source>
        <dbReference type="ARBA" id="ARBA00022679"/>
    </source>
</evidence>
<dbReference type="InterPro" id="IPR015797">
    <property type="entry name" value="NUDIX_hydrolase-like_dom_sf"/>
</dbReference>
<feature type="domain" description="Nudix hydrolase" evidence="3">
    <location>
        <begin position="270"/>
        <end position="450"/>
    </location>
</feature>
<dbReference type="Pfam" id="PF03808">
    <property type="entry name" value="Glyco_tran_WecG"/>
    <property type="match status" value="1"/>
</dbReference>
<dbReference type="InterPro" id="IPR000086">
    <property type="entry name" value="NUDIX_hydrolase_dom"/>
</dbReference>
<gene>
    <name evidence="4" type="ORF">A3I35_03910</name>
</gene>
<proteinExistence type="predicted"/>
<organism evidence="4 5">
    <name type="scientific">Candidatus Falkowbacteria bacterium RIFCSPLOWO2_02_FULL_45_15</name>
    <dbReference type="NCBI Taxonomy" id="1797988"/>
    <lineage>
        <taxon>Bacteria</taxon>
        <taxon>Candidatus Falkowiibacteriota</taxon>
    </lineage>
</organism>
<dbReference type="GO" id="GO:0016758">
    <property type="term" value="F:hexosyltransferase activity"/>
    <property type="evidence" value="ECO:0007669"/>
    <property type="project" value="TreeGrafter"/>
</dbReference>
<protein>
    <recommendedName>
        <fullName evidence="3">Nudix hydrolase domain-containing protein</fullName>
    </recommendedName>
</protein>
<dbReference type="InterPro" id="IPR004629">
    <property type="entry name" value="WecG_TagA_CpsF"/>
</dbReference>
<keyword evidence="2" id="KW-0808">Transferase</keyword>
<evidence type="ECO:0000259" key="3">
    <source>
        <dbReference type="PROSITE" id="PS51462"/>
    </source>
</evidence>
<dbReference type="EMBL" id="MFFV01000053">
    <property type="protein sequence ID" value="OGF18564.1"/>
    <property type="molecule type" value="Genomic_DNA"/>
</dbReference>
<dbReference type="Pfam" id="PF00293">
    <property type="entry name" value="NUDIX"/>
    <property type="match status" value="1"/>
</dbReference>
<dbReference type="NCBIfam" id="TIGR00696">
    <property type="entry name" value="wecG_tagA_cpsF"/>
    <property type="match status" value="1"/>
</dbReference>
<sequence>MAINILGINISTDSRQEILKKISDFLNGKTPRYIVTPNPEFLLAAKHDEEFFYILNQADIAVPDGIGLVFAGWFMGKNIKRTAGIDLMLSLCALAAKRNKSVYLLGGEGQVAQAVAEKLKSQFPNLKIAGAEEGLKPGAWKLRSGKWLKGKAENQKLLERINAAKPDIIFVAFGHPRQERWIYHNLPLLNPPLIKGREGWSGVKVAVGVGGSFDFISGRIKRAPNWMRASGLEWLYRLWQEPAKRSSRIWAAVMEFPLEFLKWRFIRPWLYRPNVVCLLYKKEGLPAEANNNLTDEHNLRRAKAGDRINSVESNGAAASFHGVKVLLAERRHPAGHWQLPQGGTDGEDLTTAGTRELREEIGTRKFKPVACFKNLYKYKFGATPSRGVKASQILGHKGQKQGLFIAEFIGKDEDITINFWDHCAWRWVDLDKVADEVHKYRKEATKIFIDKFKSILK</sequence>
<dbReference type="SUPFAM" id="SSF55811">
    <property type="entry name" value="Nudix"/>
    <property type="match status" value="1"/>
</dbReference>
<dbReference type="Proteomes" id="UP000177878">
    <property type="component" value="Unassembled WGS sequence"/>
</dbReference>
<dbReference type="PROSITE" id="PS51462">
    <property type="entry name" value="NUDIX"/>
    <property type="match status" value="1"/>
</dbReference>
<name>A0A1F5RVX3_9BACT</name>
<dbReference type="PANTHER" id="PTHR34136:SF1">
    <property type="entry name" value="UDP-N-ACETYL-D-MANNOSAMINURONIC ACID TRANSFERASE"/>
    <property type="match status" value="1"/>
</dbReference>
<evidence type="ECO:0000313" key="5">
    <source>
        <dbReference type="Proteomes" id="UP000177878"/>
    </source>
</evidence>
<keyword evidence="1" id="KW-0328">Glycosyltransferase</keyword>
<dbReference type="PANTHER" id="PTHR34136">
    <property type="match status" value="1"/>
</dbReference>
<evidence type="ECO:0000256" key="1">
    <source>
        <dbReference type="ARBA" id="ARBA00022676"/>
    </source>
</evidence>
<dbReference type="AlphaFoldDB" id="A0A1F5RVX3"/>
<dbReference type="Gene3D" id="3.90.79.10">
    <property type="entry name" value="Nucleoside Triphosphate Pyrophosphohydrolase"/>
    <property type="match status" value="1"/>
</dbReference>
<evidence type="ECO:0000313" key="4">
    <source>
        <dbReference type="EMBL" id="OGF18564.1"/>
    </source>
</evidence>
<dbReference type="STRING" id="1797988.A3I35_03910"/>
<dbReference type="CDD" id="cd06533">
    <property type="entry name" value="Glyco_transf_WecG_TagA"/>
    <property type="match status" value="1"/>
</dbReference>
<reference evidence="4 5" key="1">
    <citation type="journal article" date="2016" name="Nat. Commun.">
        <title>Thousands of microbial genomes shed light on interconnected biogeochemical processes in an aquifer system.</title>
        <authorList>
            <person name="Anantharaman K."/>
            <person name="Brown C.T."/>
            <person name="Hug L.A."/>
            <person name="Sharon I."/>
            <person name="Castelle C.J."/>
            <person name="Probst A.J."/>
            <person name="Thomas B.C."/>
            <person name="Singh A."/>
            <person name="Wilkins M.J."/>
            <person name="Karaoz U."/>
            <person name="Brodie E.L."/>
            <person name="Williams K.H."/>
            <person name="Hubbard S.S."/>
            <person name="Banfield J.F."/>
        </authorList>
    </citation>
    <scope>NUCLEOTIDE SEQUENCE [LARGE SCALE GENOMIC DNA]</scope>
</reference>
<accession>A0A1F5RVX3</accession>